<comment type="similarity">
    <text evidence="2 8">Belongs to the pantothenate synthetase family.</text>
</comment>
<comment type="miscellaneous">
    <text evidence="8">The reaction proceeds by a bi uni uni bi ping pong mechanism.</text>
</comment>
<dbReference type="PANTHER" id="PTHR21299:SF1">
    <property type="entry name" value="PANTOATE--BETA-ALANINE LIGASE"/>
    <property type="match status" value="1"/>
</dbReference>
<accession>A0A845QB76</accession>
<dbReference type="PANTHER" id="PTHR21299">
    <property type="entry name" value="CYTIDYLATE KINASE/PANTOATE-BETA-ALANINE LIGASE"/>
    <property type="match status" value="1"/>
</dbReference>
<feature type="active site" description="Proton donor" evidence="8">
    <location>
        <position position="38"/>
    </location>
</feature>
<feature type="binding site" evidence="8">
    <location>
        <position position="154"/>
    </location>
    <ligand>
        <name>(R)-pantoate</name>
        <dbReference type="ChEBI" id="CHEBI:15980"/>
    </ligand>
</feature>
<reference evidence="9 10" key="1">
    <citation type="journal article" date="2016" name="Int. J. Syst. Evol. Microbiol.">
        <title>Pyruvatibacter mobilis gen. nov., sp. nov., a marine bacterium from the culture broth of Picochlorum sp. 122.</title>
        <authorList>
            <person name="Wang G."/>
            <person name="Tang M."/>
            <person name="Wu H."/>
            <person name="Dai S."/>
            <person name="Li T."/>
            <person name="Chen C."/>
            <person name="He H."/>
            <person name="Fan J."/>
            <person name="Xiang W."/>
            <person name="Li X."/>
        </authorList>
    </citation>
    <scope>NUCLEOTIDE SEQUENCE [LARGE SCALE GENOMIC DNA]</scope>
    <source>
        <strain evidence="9 10">GYP-11</strain>
    </source>
</reference>
<dbReference type="Proteomes" id="UP000470384">
    <property type="component" value="Unassembled WGS sequence"/>
</dbReference>
<proteinExistence type="inferred from homology"/>
<feature type="binding site" evidence="8">
    <location>
        <position position="62"/>
    </location>
    <ligand>
        <name>beta-alanine</name>
        <dbReference type="ChEBI" id="CHEBI:57966"/>
    </ligand>
</feature>
<dbReference type="EC" id="6.3.2.1" evidence="8"/>
<dbReference type="Gene3D" id="3.40.50.620">
    <property type="entry name" value="HUPs"/>
    <property type="match status" value="1"/>
</dbReference>
<dbReference type="GeneID" id="300654427"/>
<feature type="binding site" evidence="8">
    <location>
        <position position="62"/>
    </location>
    <ligand>
        <name>(R)-pantoate</name>
        <dbReference type="ChEBI" id="CHEBI:15980"/>
    </ligand>
</feature>
<dbReference type="InterPro" id="IPR003721">
    <property type="entry name" value="Pantoate_ligase"/>
</dbReference>
<evidence type="ECO:0000256" key="3">
    <source>
        <dbReference type="ARBA" id="ARBA00022598"/>
    </source>
</evidence>
<dbReference type="CDD" id="cd00560">
    <property type="entry name" value="PanC"/>
    <property type="match status" value="1"/>
</dbReference>
<dbReference type="NCBIfam" id="TIGR00018">
    <property type="entry name" value="panC"/>
    <property type="match status" value="1"/>
</dbReference>
<feature type="binding site" evidence="8">
    <location>
        <begin position="148"/>
        <end position="151"/>
    </location>
    <ligand>
        <name>ATP</name>
        <dbReference type="ChEBI" id="CHEBI:30616"/>
    </ligand>
</feature>
<comment type="function">
    <text evidence="8">Catalyzes the condensation of pantoate with beta-alanine in an ATP-dependent reaction via a pantoyl-adenylate intermediate.</text>
</comment>
<dbReference type="AlphaFoldDB" id="A0A845QB76"/>
<comment type="subunit">
    <text evidence="8">Homodimer.</text>
</comment>
<keyword evidence="5 8" id="KW-0547">Nucleotide-binding</keyword>
<comment type="subcellular location">
    <subcellularLocation>
        <location evidence="8">Cytoplasm</location>
    </subcellularLocation>
</comment>
<feature type="binding site" evidence="8">
    <location>
        <begin position="31"/>
        <end position="38"/>
    </location>
    <ligand>
        <name>ATP</name>
        <dbReference type="ChEBI" id="CHEBI:30616"/>
    </ligand>
</feature>
<keyword evidence="8" id="KW-0963">Cytoplasm</keyword>
<dbReference type="RefSeq" id="WP_160587640.1">
    <property type="nucleotide sequence ID" value="NZ_BMHN01000001.1"/>
</dbReference>
<evidence type="ECO:0000256" key="1">
    <source>
        <dbReference type="ARBA" id="ARBA00004990"/>
    </source>
</evidence>
<dbReference type="Pfam" id="PF02569">
    <property type="entry name" value="Pantoate_ligase"/>
    <property type="match status" value="1"/>
</dbReference>
<dbReference type="GO" id="GO:0015940">
    <property type="term" value="P:pantothenate biosynthetic process"/>
    <property type="evidence" value="ECO:0007669"/>
    <property type="project" value="UniProtKB-UniRule"/>
</dbReference>
<feature type="binding site" evidence="8">
    <location>
        <position position="177"/>
    </location>
    <ligand>
        <name>ATP</name>
        <dbReference type="ChEBI" id="CHEBI:30616"/>
    </ligand>
</feature>
<dbReference type="InterPro" id="IPR014729">
    <property type="entry name" value="Rossmann-like_a/b/a_fold"/>
</dbReference>
<protein>
    <recommendedName>
        <fullName evidence="8">Pantothenate synthetase</fullName>
        <shortName evidence="8">PS</shortName>
        <ecNumber evidence="8">6.3.2.1</ecNumber>
    </recommendedName>
    <alternativeName>
        <fullName evidence="8">Pantoate--beta-alanine ligase</fullName>
    </alternativeName>
    <alternativeName>
        <fullName evidence="8">Pantoate-activating enzyme</fullName>
    </alternativeName>
</protein>
<keyword evidence="6 8" id="KW-0067">ATP-binding</keyword>
<sequence>MLQIVRTVSDLRALIAERRKAGQRIAMVPTMGALHEGHLTLVDAGLAAADEVVVSLFVNPTQFAPGEDLDRYPRDEEGDRAKLETRGATILWAPVPTEMYPDGFATSVSVGGPSEGLETEHRPHFFGGVATVVTKLLLQALPDVAVFGEKDYQQLQVIRRLVTDLNIPVEVMGGPTIREADGLAMSSRNAYLSADERAAAPALREALKRAGRAVLEDSSPPQAEAAGAEHLAASGFHKVDYIAIRHADSLAAVTPHDIASGVPLRVLGAAHLGKTRLIDNLDPRSET</sequence>
<evidence type="ECO:0000256" key="8">
    <source>
        <dbReference type="HAMAP-Rule" id="MF_00158"/>
    </source>
</evidence>
<keyword evidence="3 8" id="KW-0436">Ligase</keyword>
<dbReference type="GO" id="GO:0004592">
    <property type="term" value="F:pantoate-beta-alanine ligase activity"/>
    <property type="evidence" value="ECO:0007669"/>
    <property type="project" value="UniProtKB-UniRule"/>
</dbReference>
<dbReference type="OrthoDB" id="9773087at2"/>
<dbReference type="HAMAP" id="MF_00158">
    <property type="entry name" value="PanC"/>
    <property type="match status" value="1"/>
</dbReference>
<evidence type="ECO:0000256" key="5">
    <source>
        <dbReference type="ARBA" id="ARBA00022741"/>
    </source>
</evidence>
<dbReference type="GO" id="GO:0005524">
    <property type="term" value="F:ATP binding"/>
    <property type="evidence" value="ECO:0007669"/>
    <property type="project" value="UniProtKB-KW"/>
</dbReference>
<evidence type="ECO:0000256" key="4">
    <source>
        <dbReference type="ARBA" id="ARBA00022655"/>
    </source>
</evidence>
<feature type="binding site" evidence="8">
    <location>
        <begin position="185"/>
        <end position="188"/>
    </location>
    <ligand>
        <name>ATP</name>
        <dbReference type="ChEBI" id="CHEBI:30616"/>
    </ligand>
</feature>
<comment type="pathway">
    <text evidence="1 8">Cofactor biosynthesis; (R)-pantothenate biosynthesis; (R)-pantothenate from (R)-pantoate and beta-alanine: step 1/1.</text>
</comment>
<organism evidence="9 10">
    <name type="scientific">Pyruvatibacter mobilis</name>
    <dbReference type="NCBI Taxonomy" id="1712261"/>
    <lineage>
        <taxon>Bacteria</taxon>
        <taxon>Pseudomonadati</taxon>
        <taxon>Pseudomonadota</taxon>
        <taxon>Alphaproteobacteria</taxon>
        <taxon>Hyphomicrobiales</taxon>
        <taxon>Parvibaculaceae</taxon>
        <taxon>Pyruvatibacter</taxon>
    </lineage>
</organism>
<dbReference type="InterPro" id="IPR042176">
    <property type="entry name" value="Pantoate_ligase_C"/>
</dbReference>
<evidence type="ECO:0000256" key="6">
    <source>
        <dbReference type="ARBA" id="ARBA00022840"/>
    </source>
</evidence>
<keyword evidence="4 8" id="KW-0566">Pantothenate biosynthesis</keyword>
<evidence type="ECO:0000256" key="2">
    <source>
        <dbReference type="ARBA" id="ARBA00009256"/>
    </source>
</evidence>
<dbReference type="GO" id="GO:0005829">
    <property type="term" value="C:cytosol"/>
    <property type="evidence" value="ECO:0007669"/>
    <property type="project" value="TreeGrafter"/>
</dbReference>
<evidence type="ECO:0000313" key="10">
    <source>
        <dbReference type="Proteomes" id="UP000470384"/>
    </source>
</evidence>
<gene>
    <name evidence="8" type="primary">panC</name>
    <name evidence="9" type="ORF">GTQ45_08260</name>
</gene>
<keyword evidence="10" id="KW-1185">Reference proteome</keyword>
<dbReference type="SUPFAM" id="SSF52374">
    <property type="entry name" value="Nucleotidylyl transferase"/>
    <property type="match status" value="1"/>
</dbReference>
<dbReference type="Gene3D" id="3.30.1300.10">
    <property type="entry name" value="Pantoate-beta-alanine ligase, C-terminal domain"/>
    <property type="match status" value="1"/>
</dbReference>
<evidence type="ECO:0000256" key="7">
    <source>
        <dbReference type="ARBA" id="ARBA00048258"/>
    </source>
</evidence>
<dbReference type="UniPathway" id="UPA00028">
    <property type="reaction ID" value="UER00005"/>
</dbReference>
<comment type="caution">
    <text evidence="9">The sequence shown here is derived from an EMBL/GenBank/DDBJ whole genome shotgun (WGS) entry which is preliminary data.</text>
</comment>
<dbReference type="EMBL" id="WXYQ01000006">
    <property type="protein sequence ID" value="NBG95724.1"/>
    <property type="molecule type" value="Genomic_DNA"/>
</dbReference>
<evidence type="ECO:0000313" key="9">
    <source>
        <dbReference type="EMBL" id="NBG95724.1"/>
    </source>
</evidence>
<name>A0A845QB76_9HYPH</name>
<comment type="catalytic activity">
    <reaction evidence="7 8">
        <text>(R)-pantoate + beta-alanine + ATP = (R)-pantothenate + AMP + diphosphate + H(+)</text>
        <dbReference type="Rhea" id="RHEA:10912"/>
        <dbReference type="ChEBI" id="CHEBI:15378"/>
        <dbReference type="ChEBI" id="CHEBI:15980"/>
        <dbReference type="ChEBI" id="CHEBI:29032"/>
        <dbReference type="ChEBI" id="CHEBI:30616"/>
        <dbReference type="ChEBI" id="CHEBI:33019"/>
        <dbReference type="ChEBI" id="CHEBI:57966"/>
        <dbReference type="ChEBI" id="CHEBI:456215"/>
        <dbReference type="EC" id="6.3.2.1"/>
    </reaction>
</comment>